<proteinExistence type="predicted"/>
<dbReference type="Gene3D" id="1.20.910.10">
    <property type="entry name" value="Heme oxygenase-like"/>
    <property type="match status" value="1"/>
</dbReference>
<dbReference type="AlphaFoldDB" id="A0A3D8VGQ9"/>
<evidence type="ECO:0000313" key="1">
    <source>
        <dbReference type="EMBL" id="RDY68592.1"/>
    </source>
</evidence>
<dbReference type="SUPFAM" id="SSF48613">
    <property type="entry name" value="Heme oxygenase-like"/>
    <property type="match status" value="1"/>
</dbReference>
<reference evidence="1 2" key="1">
    <citation type="submission" date="2018-08" db="EMBL/GenBank/DDBJ databases">
        <title>Lysobacter soli KCTC 22011, whole genome shotgun sequence.</title>
        <authorList>
            <person name="Zhang X."/>
            <person name="Feng G."/>
            <person name="Zhu H."/>
        </authorList>
    </citation>
    <scope>NUCLEOTIDE SEQUENCE [LARGE SCALE GENOMIC DNA]</scope>
    <source>
        <strain evidence="1 2">KCTC 22011</strain>
    </source>
</reference>
<dbReference type="InterPro" id="IPR039068">
    <property type="entry name" value="PqqC-like"/>
</dbReference>
<accession>A0A3D8VGQ9</accession>
<dbReference type="Proteomes" id="UP000256829">
    <property type="component" value="Unassembled WGS sequence"/>
</dbReference>
<keyword evidence="2" id="KW-1185">Reference proteome</keyword>
<dbReference type="SMART" id="SM01236">
    <property type="entry name" value="Haem_oxygenase_2"/>
    <property type="match status" value="1"/>
</dbReference>
<sequence length="332" mass="37487">MRDRVKRVFANVSAIAKFPAIPVKTRGRGQKGVNLAMIPAGYAPAALDVRHRRVRFPPRAAHAMRATRLYRTGCMSLENSLSPLTTPSFPVAMHRGEWDRDSFWTFADAAKEATEALAAQKMKALENMPVEALREFCTQYRFFTIEYISDLALLLAKLPFGGLRSLLSQILSEELGEGDASRAHPEIYDRFLASIGVPRDRLDRGLPENRRILGALTQEMAQRDPAFGVGLRGMGGECLCQTYLSVMFDHLRVHPYMQENADRIDWEFWTIHTGEEDIVHGELTRAAIDRYIQDEPGALPDLAQGYERSITAWNRFWQNIFDACAPQRSAVS</sequence>
<dbReference type="PANTHER" id="PTHR40279">
    <property type="entry name" value="PQQC-LIKE PROTEIN"/>
    <property type="match status" value="1"/>
</dbReference>
<protein>
    <submittedName>
        <fullName evidence="1">Iron-containing redox enzyme family protein</fullName>
    </submittedName>
</protein>
<dbReference type="InterPro" id="IPR016084">
    <property type="entry name" value="Haem_Oase-like_multi-hlx"/>
</dbReference>
<organism evidence="1 2">
    <name type="scientific">Lysobacter soli</name>
    <dbReference type="NCBI Taxonomy" id="453783"/>
    <lineage>
        <taxon>Bacteria</taxon>
        <taxon>Pseudomonadati</taxon>
        <taxon>Pseudomonadota</taxon>
        <taxon>Gammaproteobacteria</taxon>
        <taxon>Lysobacterales</taxon>
        <taxon>Lysobacteraceae</taxon>
        <taxon>Lysobacter</taxon>
    </lineage>
</organism>
<evidence type="ECO:0000313" key="2">
    <source>
        <dbReference type="Proteomes" id="UP000256829"/>
    </source>
</evidence>
<gene>
    <name evidence="1" type="ORF">DX912_03545</name>
</gene>
<dbReference type="Pfam" id="PF14518">
    <property type="entry name" value="Haem_oxygenas_2"/>
    <property type="match status" value="1"/>
</dbReference>
<dbReference type="PANTHER" id="PTHR40279:SF3">
    <property type="entry name" value="4-AMINOBENZOATE SYNTHASE"/>
    <property type="match status" value="1"/>
</dbReference>
<name>A0A3D8VGQ9_9GAMM</name>
<comment type="caution">
    <text evidence="1">The sequence shown here is derived from an EMBL/GenBank/DDBJ whole genome shotgun (WGS) entry which is preliminary data.</text>
</comment>
<dbReference type="OrthoDB" id="793940at2"/>
<dbReference type="EMBL" id="QTJR01000002">
    <property type="protein sequence ID" value="RDY68592.1"/>
    <property type="molecule type" value="Genomic_DNA"/>
</dbReference>